<dbReference type="AlphaFoldDB" id="A0A085WN85"/>
<organism evidence="1 2">
    <name type="scientific">Hyalangium minutum</name>
    <dbReference type="NCBI Taxonomy" id="394096"/>
    <lineage>
        <taxon>Bacteria</taxon>
        <taxon>Pseudomonadati</taxon>
        <taxon>Myxococcota</taxon>
        <taxon>Myxococcia</taxon>
        <taxon>Myxococcales</taxon>
        <taxon>Cystobacterineae</taxon>
        <taxon>Archangiaceae</taxon>
        <taxon>Hyalangium</taxon>
    </lineage>
</organism>
<gene>
    <name evidence="1" type="ORF">DB31_7050</name>
</gene>
<keyword evidence="2" id="KW-1185">Reference proteome</keyword>
<proteinExistence type="predicted"/>
<evidence type="ECO:0008006" key="3">
    <source>
        <dbReference type="Google" id="ProtNLM"/>
    </source>
</evidence>
<evidence type="ECO:0000313" key="1">
    <source>
        <dbReference type="EMBL" id="KFE69148.1"/>
    </source>
</evidence>
<comment type="caution">
    <text evidence="1">The sequence shown here is derived from an EMBL/GenBank/DDBJ whole genome shotgun (WGS) entry which is preliminary data.</text>
</comment>
<dbReference type="STRING" id="394096.DB31_7050"/>
<sequence>MVLFPGEASARRRRASFNDEVDDPICYRSSYGICQKWRVELVGGGLLSTNGAAAVAGAKFGYALVLGPRLELGGNLLFVKDVRINEGPYFGTAEGVLRVATMAGPNHRAFIEFGAGASRYESSETAYWAFPCASGGVSFEIAGPGLGLFVNAGVSLMWAEGMAALPHAGVGLVF</sequence>
<reference evidence="1 2" key="1">
    <citation type="submission" date="2014-04" db="EMBL/GenBank/DDBJ databases">
        <title>Genome assembly of Hyalangium minutum DSM 14724.</title>
        <authorList>
            <person name="Sharma G."/>
            <person name="Subramanian S."/>
        </authorList>
    </citation>
    <scope>NUCLEOTIDE SEQUENCE [LARGE SCALE GENOMIC DNA]</scope>
    <source>
        <strain evidence="1 2">DSM 14724</strain>
    </source>
</reference>
<accession>A0A085WN85</accession>
<evidence type="ECO:0000313" key="2">
    <source>
        <dbReference type="Proteomes" id="UP000028725"/>
    </source>
</evidence>
<dbReference type="EMBL" id="JMCB01000005">
    <property type="protein sequence ID" value="KFE69148.1"/>
    <property type="molecule type" value="Genomic_DNA"/>
</dbReference>
<name>A0A085WN85_9BACT</name>
<protein>
    <recommendedName>
        <fullName evidence="3">Lipoprotein</fullName>
    </recommendedName>
</protein>
<dbReference type="Proteomes" id="UP000028725">
    <property type="component" value="Unassembled WGS sequence"/>
</dbReference>